<dbReference type="Gene3D" id="2.70.150.10">
    <property type="entry name" value="Calcium-transporting ATPase, cytoplasmic transduction domain A"/>
    <property type="match status" value="1"/>
</dbReference>
<evidence type="ECO:0000256" key="6">
    <source>
        <dbReference type="ARBA" id="ARBA00022989"/>
    </source>
</evidence>
<evidence type="ECO:0000259" key="9">
    <source>
        <dbReference type="SMART" id="SM00831"/>
    </source>
</evidence>
<feature type="transmembrane region" description="Helical" evidence="8">
    <location>
        <begin position="263"/>
        <end position="280"/>
    </location>
</feature>
<evidence type="ECO:0000256" key="5">
    <source>
        <dbReference type="ARBA" id="ARBA00022967"/>
    </source>
</evidence>
<dbReference type="InterPro" id="IPR023298">
    <property type="entry name" value="ATPase_P-typ_TM_dom_sf"/>
</dbReference>
<dbReference type="Pfam" id="PF00689">
    <property type="entry name" value="Cation_ATPase_C"/>
    <property type="match status" value="1"/>
</dbReference>
<dbReference type="SUPFAM" id="SSF81665">
    <property type="entry name" value="Calcium ATPase, transmembrane domain M"/>
    <property type="match status" value="1"/>
</dbReference>
<evidence type="ECO:0000256" key="2">
    <source>
        <dbReference type="ARBA" id="ARBA00022692"/>
    </source>
</evidence>
<dbReference type="PROSITE" id="PS00154">
    <property type="entry name" value="ATPASE_E1_E2"/>
    <property type="match status" value="1"/>
</dbReference>
<dbReference type="RefSeq" id="WP_168624137.1">
    <property type="nucleotide sequence ID" value="NZ_JAAZQQ010000005.1"/>
</dbReference>
<dbReference type="InterPro" id="IPR008250">
    <property type="entry name" value="ATPase_P-typ_transduc_dom_A_sf"/>
</dbReference>
<reference evidence="10 11" key="1">
    <citation type="submission" date="2020-04" db="EMBL/GenBank/DDBJ databases">
        <authorList>
            <person name="Yoon J."/>
        </authorList>
    </citation>
    <scope>NUCLEOTIDE SEQUENCE [LARGE SCALE GENOMIC DNA]</scope>
    <source>
        <strain evidence="10 11">KMU-115</strain>
    </source>
</reference>
<dbReference type="InterPro" id="IPR059000">
    <property type="entry name" value="ATPase_P-type_domA"/>
</dbReference>
<keyword evidence="5" id="KW-1278">Translocase</keyword>
<keyword evidence="3" id="KW-0547">Nucleotide-binding</keyword>
<evidence type="ECO:0000256" key="7">
    <source>
        <dbReference type="ARBA" id="ARBA00023136"/>
    </source>
</evidence>
<feature type="transmembrane region" description="Helical" evidence="8">
    <location>
        <begin position="761"/>
        <end position="780"/>
    </location>
</feature>
<dbReference type="GO" id="GO:0016887">
    <property type="term" value="F:ATP hydrolysis activity"/>
    <property type="evidence" value="ECO:0007669"/>
    <property type="project" value="InterPro"/>
</dbReference>
<dbReference type="GO" id="GO:0015662">
    <property type="term" value="F:P-type ion transporter activity"/>
    <property type="evidence" value="ECO:0007669"/>
    <property type="project" value="UniProtKB-ARBA"/>
</dbReference>
<evidence type="ECO:0000256" key="8">
    <source>
        <dbReference type="SAM" id="Phobius"/>
    </source>
</evidence>
<evidence type="ECO:0000256" key="3">
    <source>
        <dbReference type="ARBA" id="ARBA00022741"/>
    </source>
</evidence>
<feature type="transmembrane region" description="Helical" evidence="8">
    <location>
        <begin position="684"/>
        <end position="705"/>
    </location>
</feature>
<dbReference type="InterPro" id="IPR001757">
    <property type="entry name" value="P_typ_ATPase"/>
</dbReference>
<protein>
    <submittedName>
        <fullName evidence="10">Cation-transporting P-type ATPase</fullName>
    </submittedName>
</protein>
<dbReference type="InterPro" id="IPR044492">
    <property type="entry name" value="P_typ_ATPase_HD_dom"/>
</dbReference>
<dbReference type="GO" id="GO:0005524">
    <property type="term" value="F:ATP binding"/>
    <property type="evidence" value="ECO:0007669"/>
    <property type="project" value="UniProtKB-KW"/>
</dbReference>
<dbReference type="InterPro" id="IPR036412">
    <property type="entry name" value="HAD-like_sf"/>
</dbReference>
<dbReference type="EMBL" id="JAAZQQ010000005">
    <property type="protein sequence ID" value="NKX45755.1"/>
    <property type="molecule type" value="Genomic_DNA"/>
</dbReference>
<dbReference type="PANTHER" id="PTHR42861">
    <property type="entry name" value="CALCIUM-TRANSPORTING ATPASE"/>
    <property type="match status" value="1"/>
</dbReference>
<dbReference type="SMART" id="SM00831">
    <property type="entry name" value="Cation_ATPase_N"/>
    <property type="match status" value="1"/>
</dbReference>
<feature type="transmembrane region" description="Helical" evidence="8">
    <location>
        <begin position="829"/>
        <end position="849"/>
    </location>
</feature>
<dbReference type="Pfam" id="PF00122">
    <property type="entry name" value="E1-E2_ATPase"/>
    <property type="match status" value="1"/>
</dbReference>
<keyword evidence="7 8" id="KW-0472">Membrane</keyword>
<accession>A0A7X6H0K4</accession>
<dbReference type="GO" id="GO:0016020">
    <property type="term" value="C:membrane"/>
    <property type="evidence" value="ECO:0007669"/>
    <property type="project" value="UniProtKB-SubCell"/>
</dbReference>
<feature type="transmembrane region" description="Helical" evidence="8">
    <location>
        <begin position="792"/>
        <end position="817"/>
    </location>
</feature>
<evidence type="ECO:0000256" key="4">
    <source>
        <dbReference type="ARBA" id="ARBA00022840"/>
    </source>
</evidence>
<dbReference type="PRINTS" id="PR00119">
    <property type="entry name" value="CATATPASE"/>
</dbReference>
<keyword evidence="2 8" id="KW-0812">Transmembrane</keyword>
<feature type="transmembrane region" description="Helical" evidence="8">
    <location>
        <begin position="726"/>
        <end position="749"/>
    </location>
</feature>
<gene>
    <name evidence="10" type="ORF">HCU73_14255</name>
</gene>
<evidence type="ECO:0000313" key="10">
    <source>
        <dbReference type="EMBL" id="NKX45755.1"/>
    </source>
</evidence>
<comment type="subcellular location">
    <subcellularLocation>
        <location evidence="1">Membrane</location>
        <topology evidence="1">Multi-pass membrane protein</topology>
    </subcellularLocation>
</comment>
<evidence type="ECO:0000313" key="11">
    <source>
        <dbReference type="Proteomes" id="UP000526408"/>
    </source>
</evidence>
<organism evidence="10 11">
    <name type="scientific">Roseicyclus persicicus</name>
    <dbReference type="NCBI Taxonomy" id="2650661"/>
    <lineage>
        <taxon>Bacteria</taxon>
        <taxon>Pseudomonadati</taxon>
        <taxon>Pseudomonadota</taxon>
        <taxon>Alphaproteobacteria</taxon>
        <taxon>Rhodobacterales</taxon>
        <taxon>Roseobacteraceae</taxon>
        <taxon>Roseicyclus</taxon>
    </lineage>
</organism>
<dbReference type="Gene3D" id="3.40.1110.10">
    <property type="entry name" value="Calcium-transporting ATPase, cytoplasmic domain N"/>
    <property type="match status" value="1"/>
</dbReference>
<dbReference type="Gene3D" id="1.20.1110.10">
    <property type="entry name" value="Calcium-transporting ATPase, transmembrane domain"/>
    <property type="match status" value="1"/>
</dbReference>
<dbReference type="SUPFAM" id="SSF81653">
    <property type="entry name" value="Calcium ATPase, transduction domain A"/>
    <property type="match status" value="1"/>
</dbReference>
<name>A0A7X6H0K4_9RHOB</name>
<dbReference type="Pfam" id="PF00690">
    <property type="entry name" value="Cation_ATPase_N"/>
    <property type="match status" value="1"/>
</dbReference>
<dbReference type="Proteomes" id="UP000526408">
    <property type="component" value="Unassembled WGS sequence"/>
</dbReference>
<proteinExistence type="predicted"/>
<dbReference type="SFLD" id="SFLDG00002">
    <property type="entry name" value="C1.7:_P-type_atpase_like"/>
    <property type="match status" value="1"/>
</dbReference>
<keyword evidence="6 8" id="KW-1133">Transmembrane helix</keyword>
<feature type="domain" description="Cation-transporting P-type ATPase N-terminal" evidence="9">
    <location>
        <begin position="2"/>
        <end position="67"/>
    </location>
</feature>
<feature type="transmembrane region" description="Helical" evidence="8">
    <location>
        <begin position="658"/>
        <end position="678"/>
    </location>
</feature>
<keyword evidence="4" id="KW-0067">ATP-binding</keyword>
<sequence>MQTGRRTRGAAAGLTAAEVAAARAAHGWNALPEPPAVSALAVLARQVTGLLVLMLVGAGLIALALGEHIDALAIGAVVVLNAALGFAQEWKAERAMLALRAMMAPQATVIRDGREQAIPARELVPGDLLLLAEGDRVPADAEILAEAGLRLDESVLTGESVPVSKPPGETAFGGTTVTGGHAEARVTRIGAATEFGQVAELTGRVERGPTTLQRALGQLARQLGWIALAVAGLVAAMGAWRGLETLQVVMLGLSMAVAMVPEGLPAVVTVTLALGAGAMARRNALVRHLQAVETLGAASVICTDKTGTLTENAMTVRQVWTAAGSYTATGRGHDPTGHVETGGAKRRAGDDPLLAQLCEVALGCTHARLSRAGERWEALGDPTEVALIVLAHKAWAAAPDPDALMEELPFTSERKRMSVLVRGTPANRVLTKGAPELVLEHCSRIATAGGAVPLTPARAEEVRAVATALAEEGLRVIALAARDTDEDRIAETDLTLLGLAGLIDPPRAGVAEAIAAAQAAGIRTVMITGDHPATAQAIARSLGLPAETVVTGAEVAAMDDAALSATVAGPVAFARVSPGDKLRIIAALQARGETVGMTGDGVNDAPALRRADIGIAMGIRGTEVAKDAADLVLLDDNYATIVGAIAEGRRQFDNTRKFVRYLLASNAGEVVALLVNTAMRAPLIFLPTQILWMNLITDGVTAVALGLEPPEGAQMRDPPRPRATRILPLSSLPLILGFGLYTGLASLWIFERLLPQGEDLARTAAFTAMVVFEKASVFAFRSLRTPGWRLGYLGNPALLVAFAAMLALQVVAVYWAPLQVLLQTVPIGWAEWGLIAGLALPLLVVPELWKTLRRGR</sequence>
<keyword evidence="11" id="KW-1185">Reference proteome</keyword>
<dbReference type="InterPro" id="IPR018303">
    <property type="entry name" value="ATPase_P-typ_P_site"/>
</dbReference>
<dbReference type="SFLD" id="SFLDF00027">
    <property type="entry name" value="p-type_atpase"/>
    <property type="match status" value="1"/>
</dbReference>
<dbReference type="NCBIfam" id="TIGR01494">
    <property type="entry name" value="ATPase_P-type"/>
    <property type="match status" value="3"/>
</dbReference>
<dbReference type="AlphaFoldDB" id="A0A7X6H0K4"/>
<feature type="transmembrane region" description="Helical" evidence="8">
    <location>
        <begin position="223"/>
        <end position="243"/>
    </location>
</feature>
<dbReference type="InterPro" id="IPR004014">
    <property type="entry name" value="ATPase_P-typ_cation-transptr_N"/>
</dbReference>
<feature type="transmembrane region" description="Helical" evidence="8">
    <location>
        <begin position="71"/>
        <end position="87"/>
    </location>
</feature>
<dbReference type="SFLD" id="SFLDS00003">
    <property type="entry name" value="Haloacid_Dehalogenase"/>
    <property type="match status" value="1"/>
</dbReference>
<evidence type="ECO:0000256" key="1">
    <source>
        <dbReference type="ARBA" id="ARBA00004141"/>
    </source>
</evidence>
<dbReference type="InterPro" id="IPR006068">
    <property type="entry name" value="ATPase_P-typ_cation-transptr_C"/>
</dbReference>
<dbReference type="SUPFAM" id="SSF81660">
    <property type="entry name" value="Metal cation-transporting ATPase, ATP-binding domain N"/>
    <property type="match status" value="1"/>
</dbReference>
<feature type="transmembrane region" description="Helical" evidence="8">
    <location>
        <begin position="47"/>
        <end position="65"/>
    </location>
</feature>
<dbReference type="PRINTS" id="PR00120">
    <property type="entry name" value="HATPASE"/>
</dbReference>
<dbReference type="Pfam" id="PF13246">
    <property type="entry name" value="Cation_ATPase"/>
    <property type="match status" value="1"/>
</dbReference>
<dbReference type="Gene3D" id="3.40.50.1000">
    <property type="entry name" value="HAD superfamily/HAD-like"/>
    <property type="match status" value="1"/>
</dbReference>
<dbReference type="InterPro" id="IPR023299">
    <property type="entry name" value="ATPase_P-typ_cyto_dom_N"/>
</dbReference>
<comment type="caution">
    <text evidence="10">The sequence shown here is derived from an EMBL/GenBank/DDBJ whole genome shotgun (WGS) entry which is preliminary data.</text>
</comment>
<dbReference type="SUPFAM" id="SSF56784">
    <property type="entry name" value="HAD-like"/>
    <property type="match status" value="1"/>
</dbReference>
<dbReference type="InterPro" id="IPR023214">
    <property type="entry name" value="HAD_sf"/>
</dbReference>